<dbReference type="InterPro" id="IPR014919">
    <property type="entry name" value="XisH"/>
</dbReference>
<dbReference type="EMBL" id="AP018227">
    <property type="protein sequence ID" value="BAY84293.1"/>
    <property type="molecule type" value="Genomic_DNA"/>
</dbReference>
<name>A0A1Z4LSS6_9CYAN</name>
<dbReference type="Pfam" id="PF08814">
    <property type="entry name" value="XisH"/>
    <property type="match status" value="1"/>
</dbReference>
<gene>
    <name evidence="1" type="ORF">NIES267_37890</name>
</gene>
<reference evidence="1 2" key="1">
    <citation type="submission" date="2017-06" db="EMBL/GenBank/DDBJ databases">
        <title>Genome sequencing of cyanobaciteial culture collection at National Institute for Environmental Studies (NIES).</title>
        <authorList>
            <person name="Hirose Y."/>
            <person name="Shimura Y."/>
            <person name="Fujisawa T."/>
            <person name="Nakamura Y."/>
            <person name="Kawachi M."/>
        </authorList>
    </citation>
    <scope>NUCLEOTIDE SEQUENCE [LARGE SCALE GENOMIC DNA]</scope>
    <source>
        <strain evidence="1 2">NIES-267</strain>
    </source>
</reference>
<dbReference type="GO" id="GO:0003676">
    <property type="term" value="F:nucleic acid binding"/>
    <property type="evidence" value="ECO:0007669"/>
    <property type="project" value="InterPro"/>
</dbReference>
<dbReference type="InterPro" id="IPR011335">
    <property type="entry name" value="Restrct_endonuc-II-like"/>
</dbReference>
<dbReference type="SUPFAM" id="SSF52980">
    <property type="entry name" value="Restriction endonuclease-like"/>
    <property type="match status" value="1"/>
</dbReference>
<dbReference type="AlphaFoldDB" id="A0A1Z4LSS6"/>
<sequence length="135" mass="15737">MAKDRFHYAVRTALEKEGWTIIADPYEVSVGDVDFEIDLAADMLAAERNGEKIAVEIKSFIGRSNVSDFHTALGQFINYQLAIEEFEPDRKLYLAIPLNIYNSFFQRRFTRSVVERTQINLVVYNEKQEVIVRWL</sequence>
<evidence type="ECO:0000313" key="1">
    <source>
        <dbReference type="EMBL" id="BAY84293.1"/>
    </source>
</evidence>
<dbReference type="CDD" id="cd22366">
    <property type="entry name" value="XisH-like"/>
    <property type="match status" value="1"/>
</dbReference>
<organism evidence="1 2">
    <name type="scientific">Calothrix parasitica NIES-267</name>
    <dbReference type="NCBI Taxonomy" id="1973488"/>
    <lineage>
        <taxon>Bacteria</taxon>
        <taxon>Bacillati</taxon>
        <taxon>Cyanobacteriota</taxon>
        <taxon>Cyanophyceae</taxon>
        <taxon>Nostocales</taxon>
        <taxon>Calotrichaceae</taxon>
        <taxon>Calothrix</taxon>
    </lineage>
</organism>
<dbReference type="Gene3D" id="3.40.1350.10">
    <property type="match status" value="1"/>
</dbReference>
<protein>
    <submittedName>
        <fullName evidence="1">XisH protein</fullName>
    </submittedName>
</protein>
<keyword evidence="2" id="KW-1185">Reference proteome</keyword>
<dbReference type="Proteomes" id="UP000218418">
    <property type="component" value="Chromosome"/>
</dbReference>
<dbReference type="InterPro" id="IPR011856">
    <property type="entry name" value="tRNA_endonuc-like_dom_sf"/>
</dbReference>
<proteinExistence type="predicted"/>
<dbReference type="OrthoDB" id="456752at2"/>
<accession>A0A1Z4LSS6</accession>
<evidence type="ECO:0000313" key="2">
    <source>
        <dbReference type="Proteomes" id="UP000218418"/>
    </source>
</evidence>